<evidence type="ECO:0000313" key="19">
    <source>
        <dbReference type="EMBL" id="CAH2083467.1"/>
    </source>
</evidence>
<keyword evidence="11" id="KW-0229">DNA integration</keyword>
<evidence type="ECO:0000256" key="8">
    <source>
        <dbReference type="ARBA" id="ARBA00022801"/>
    </source>
</evidence>
<dbReference type="GO" id="GO:0006508">
    <property type="term" value="P:proteolysis"/>
    <property type="evidence" value="ECO:0007669"/>
    <property type="project" value="UniProtKB-KW"/>
</dbReference>
<organism evidence="19 20">
    <name type="scientific">Euphydryas editha</name>
    <name type="common">Edith's checkerspot</name>
    <dbReference type="NCBI Taxonomy" id="104508"/>
    <lineage>
        <taxon>Eukaryota</taxon>
        <taxon>Metazoa</taxon>
        <taxon>Ecdysozoa</taxon>
        <taxon>Arthropoda</taxon>
        <taxon>Hexapoda</taxon>
        <taxon>Insecta</taxon>
        <taxon>Pterygota</taxon>
        <taxon>Neoptera</taxon>
        <taxon>Endopterygota</taxon>
        <taxon>Lepidoptera</taxon>
        <taxon>Glossata</taxon>
        <taxon>Ditrysia</taxon>
        <taxon>Papilionoidea</taxon>
        <taxon>Nymphalidae</taxon>
        <taxon>Nymphalinae</taxon>
        <taxon>Euphydryas</taxon>
    </lineage>
</organism>
<keyword evidence="8" id="KW-0378">Hydrolase</keyword>
<dbReference type="PANTHER" id="PTHR42648">
    <property type="entry name" value="TRANSPOSASE, PUTATIVE-RELATED"/>
    <property type="match status" value="1"/>
</dbReference>
<dbReference type="PROSITE" id="PS50158">
    <property type="entry name" value="ZF_CCHC"/>
    <property type="match status" value="1"/>
</dbReference>
<evidence type="ECO:0000256" key="4">
    <source>
        <dbReference type="ARBA" id="ARBA00022722"/>
    </source>
</evidence>
<dbReference type="Pfam" id="PF13976">
    <property type="entry name" value="gag_pre-integrs"/>
    <property type="match status" value="1"/>
</dbReference>
<dbReference type="InterPro" id="IPR036875">
    <property type="entry name" value="Znf_CCHC_sf"/>
</dbReference>
<evidence type="ECO:0000256" key="6">
    <source>
        <dbReference type="ARBA" id="ARBA00022741"/>
    </source>
</evidence>
<dbReference type="SUPFAM" id="SSF57756">
    <property type="entry name" value="Retrovirus zinc finger-like domains"/>
    <property type="match status" value="1"/>
</dbReference>
<keyword evidence="12" id="KW-0695">RNA-directed DNA polymerase</keyword>
<keyword evidence="16" id="KW-0863">Zinc-finger</keyword>
<protein>
    <recommendedName>
        <fullName evidence="21">Retrovirus-related Pol polyprotein from transposon TNT 1-94</fullName>
    </recommendedName>
</protein>
<dbReference type="Pfam" id="PF00098">
    <property type="entry name" value="zf-CCHC"/>
    <property type="match status" value="1"/>
</dbReference>
<evidence type="ECO:0008006" key="21">
    <source>
        <dbReference type="Google" id="ProtNLM"/>
    </source>
</evidence>
<evidence type="ECO:0000256" key="3">
    <source>
        <dbReference type="ARBA" id="ARBA00022670"/>
    </source>
</evidence>
<evidence type="ECO:0000256" key="11">
    <source>
        <dbReference type="ARBA" id="ARBA00022908"/>
    </source>
</evidence>
<accession>A0AAU9TCS6</accession>
<dbReference type="AlphaFoldDB" id="A0AAU9TCS6"/>
<dbReference type="Proteomes" id="UP001153954">
    <property type="component" value="Unassembled WGS sequence"/>
</dbReference>
<dbReference type="Pfam" id="PF14223">
    <property type="entry name" value="Retrotran_gag_2"/>
    <property type="match status" value="1"/>
</dbReference>
<evidence type="ECO:0000256" key="13">
    <source>
        <dbReference type="ARBA" id="ARBA00022932"/>
    </source>
</evidence>
<evidence type="ECO:0000259" key="17">
    <source>
        <dbReference type="PROSITE" id="PS50158"/>
    </source>
</evidence>
<dbReference type="Gene3D" id="4.10.60.10">
    <property type="entry name" value="Zinc finger, CCHC-type"/>
    <property type="match status" value="1"/>
</dbReference>
<dbReference type="GO" id="GO:0015074">
    <property type="term" value="P:DNA integration"/>
    <property type="evidence" value="ECO:0007669"/>
    <property type="project" value="UniProtKB-KW"/>
</dbReference>
<feature type="domain" description="Integrase catalytic" evidence="18">
    <location>
        <begin position="438"/>
        <end position="582"/>
    </location>
</feature>
<keyword evidence="3" id="KW-0645">Protease</keyword>
<dbReference type="PROSITE" id="PS50994">
    <property type="entry name" value="INTEGRASE"/>
    <property type="match status" value="1"/>
</dbReference>
<dbReference type="GO" id="GO:0003887">
    <property type="term" value="F:DNA-directed DNA polymerase activity"/>
    <property type="evidence" value="ECO:0007669"/>
    <property type="project" value="UniProtKB-KW"/>
</dbReference>
<dbReference type="GO" id="GO:0008233">
    <property type="term" value="F:peptidase activity"/>
    <property type="evidence" value="ECO:0007669"/>
    <property type="project" value="UniProtKB-KW"/>
</dbReference>
<keyword evidence="13" id="KW-0239">DNA-directed DNA polymerase</keyword>
<keyword evidence="9" id="KW-0067">ATP-binding</keyword>
<keyword evidence="6" id="KW-0547">Nucleotide-binding</keyword>
<dbReference type="PANTHER" id="PTHR42648:SF11">
    <property type="entry name" value="TRANSPOSON TY4-P GAG-POL POLYPROTEIN"/>
    <property type="match status" value="1"/>
</dbReference>
<evidence type="ECO:0000256" key="7">
    <source>
        <dbReference type="ARBA" id="ARBA00022759"/>
    </source>
</evidence>
<evidence type="ECO:0000256" key="1">
    <source>
        <dbReference type="ARBA" id="ARBA00002180"/>
    </source>
</evidence>
<dbReference type="InterPro" id="IPR036397">
    <property type="entry name" value="RNaseH_sf"/>
</dbReference>
<dbReference type="InterPro" id="IPR025724">
    <property type="entry name" value="GAG-pre-integrase_dom"/>
</dbReference>
<dbReference type="SMART" id="SM00343">
    <property type="entry name" value="ZnF_C2HC"/>
    <property type="match status" value="1"/>
</dbReference>
<dbReference type="GO" id="GO:0006310">
    <property type="term" value="P:DNA recombination"/>
    <property type="evidence" value="ECO:0007669"/>
    <property type="project" value="UniProtKB-KW"/>
</dbReference>
<dbReference type="GO" id="GO:0005524">
    <property type="term" value="F:ATP binding"/>
    <property type="evidence" value="ECO:0007669"/>
    <property type="project" value="UniProtKB-KW"/>
</dbReference>
<dbReference type="GO" id="GO:0008270">
    <property type="term" value="F:zinc ion binding"/>
    <property type="evidence" value="ECO:0007669"/>
    <property type="project" value="UniProtKB-KW"/>
</dbReference>
<keyword evidence="5" id="KW-0479">Metal-binding</keyword>
<dbReference type="GO" id="GO:0003676">
    <property type="term" value="F:nucleic acid binding"/>
    <property type="evidence" value="ECO:0007669"/>
    <property type="project" value="InterPro"/>
</dbReference>
<keyword evidence="13" id="KW-0808">Transferase</keyword>
<dbReference type="Pfam" id="PF00665">
    <property type="entry name" value="rve"/>
    <property type="match status" value="1"/>
</dbReference>
<dbReference type="Pfam" id="PF22936">
    <property type="entry name" value="Pol_BBD"/>
    <property type="match status" value="1"/>
</dbReference>
<evidence type="ECO:0000256" key="12">
    <source>
        <dbReference type="ARBA" id="ARBA00022918"/>
    </source>
</evidence>
<comment type="caution">
    <text evidence="19">The sequence shown here is derived from an EMBL/GenBank/DDBJ whole genome shotgun (WGS) entry which is preliminary data.</text>
</comment>
<evidence type="ECO:0000256" key="16">
    <source>
        <dbReference type="PROSITE-ProRule" id="PRU00047"/>
    </source>
</evidence>
<dbReference type="GO" id="GO:0003964">
    <property type="term" value="F:RNA-directed DNA polymerase activity"/>
    <property type="evidence" value="ECO:0007669"/>
    <property type="project" value="UniProtKB-KW"/>
</dbReference>
<proteinExistence type="predicted"/>
<keyword evidence="7" id="KW-0255">Endonuclease</keyword>
<dbReference type="Gene3D" id="3.30.420.10">
    <property type="entry name" value="Ribonuclease H-like superfamily/Ribonuclease H"/>
    <property type="match status" value="1"/>
</dbReference>
<dbReference type="GO" id="GO:0004519">
    <property type="term" value="F:endonuclease activity"/>
    <property type="evidence" value="ECO:0007669"/>
    <property type="project" value="UniProtKB-KW"/>
</dbReference>
<keyword evidence="2" id="KW-1188">Viral release from host cell</keyword>
<evidence type="ECO:0000256" key="2">
    <source>
        <dbReference type="ARBA" id="ARBA00022612"/>
    </source>
</evidence>
<keyword evidence="10" id="KW-0460">Magnesium</keyword>
<dbReference type="InterPro" id="IPR054722">
    <property type="entry name" value="PolX-like_BBD"/>
</dbReference>
<dbReference type="EMBL" id="CAKOGL010000001">
    <property type="protein sequence ID" value="CAH2083467.1"/>
    <property type="molecule type" value="Genomic_DNA"/>
</dbReference>
<evidence type="ECO:0000256" key="14">
    <source>
        <dbReference type="ARBA" id="ARBA00023113"/>
    </source>
</evidence>
<keyword evidence="4" id="KW-0540">Nuclease</keyword>
<reference evidence="19" key="1">
    <citation type="submission" date="2022-03" db="EMBL/GenBank/DDBJ databases">
        <authorList>
            <person name="Tunstrom K."/>
        </authorList>
    </citation>
    <scope>NUCLEOTIDE SEQUENCE</scope>
</reference>
<comment type="function">
    <text evidence="1">The aspartyl protease (PR) mediates the proteolytic cleavages of the Gag and Gag-Pol polyproteins after assembly of the VLP.</text>
</comment>
<dbReference type="InterPro" id="IPR012337">
    <property type="entry name" value="RNaseH-like_sf"/>
</dbReference>
<evidence type="ECO:0000256" key="9">
    <source>
        <dbReference type="ARBA" id="ARBA00022840"/>
    </source>
</evidence>
<feature type="domain" description="CCHC-type" evidence="17">
    <location>
        <begin position="220"/>
        <end position="235"/>
    </location>
</feature>
<dbReference type="SUPFAM" id="SSF53098">
    <property type="entry name" value="Ribonuclease H-like"/>
    <property type="match status" value="1"/>
</dbReference>
<keyword evidence="14" id="KW-0917">Virion maturation</keyword>
<keyword evidence="15" id="KW-0233">DNA recombination</keyword>
<evidence type="ECO:0000256" key="10">
    <source>
        <dbReference type="ARBA" id="ARBA00022842"/>
    </source>
</evidence>
<keyword evidence="16" id="KW-0862">Zinc</keyword>
<evidence type="ECO:0000256" key="15">
    <source>
        <dbReference type="ARBA" id="ARBA00023172"/>
    </source>
</evidence>
<evidence type="ECO:0000256" key="5">
    <source>
        <dbReference type="ARBA" id="ARBA00022723"/>
    </source>
</evidence>
<dbReference type="InterPro" id="IPR039537">
    <property type="entry name" value="Retrotran_Ty1/copia-like"/>
</dbReference>
<sequence>MAGNYILNVPKLKGRENFDEWAFAVENFLILEGVDIKKEDDKHGGNTASVDEQRAKAKLVMTIDPSLYVHIKSEKTVQSMWKKLKSLFDDSGFTRRISLLRSLISIRLDNCESMTAYVTQLIDTAQKLRGTGFDINEEWVGSLLLAGLPSKFSPMIMAIEHSGLEISTDVIKSKLMDMSDDNVGSNEPESAFLTSKGLQRGKNKVGNTAKTNTRAVKIIKCYKCKQIGHYKSQCPLLKDKQVNAFSAVFLNGNFGKNEWYIDSGASTHMINSQENIINVSHNLKTSQITVANSMTMPVMCSGETQITTVIGKLQYDIVVKEVLCVPNLTTNLLSVSKLIKNGNKVSFSEEHCYIRNRENVLIGIAEMTNGVYRLKTKPVCLLAASATVASDIIWHRRLGHINSSDMNIMKEGAVEGINYTNKADISKANCTVCCEGKQTRLPFQNSSHRSETILEVVHADVCGPMETKSIGLSRYFLLFVDDHSKMSFVYFMKNRSEVFTRFKEFKLMVENQTNSKIKIFRTDNGTEFCSNEMKNFLKQCGIIHQRTNPYTPEQNGVCERFNRTIIERARCLLYDGKLEKKF</sequence>
<dbReference type="InterPro" id="IPR001584">
    <property type="entry name" value="Integrase_cat-core"/>
</dbReference>
<name>A0AAU9TCS6_EUPED</name>
<evidence type="ECO:0000313" key="20">
    <source>
        <dbReference type="Proteomes" id="UP001153954"/>
    </source>
</evidence>
<gene>
    <name evidence="19" type="ORF">EEDITHA_LOCUS159</name>
</gene>
<dbReference type="InterPro" id="IPR001878">
    <property type="entry name" value="Znf_CCHC"/>
</dbReference>
<evidence type="ECO:0000259" key="18">
    <source>
        <dbReference type="PROSITE" id="PS50994"/>
    </source>
</evidence>
<keyword evidence="13" id="KW-0548">Nucleotidyltransferase</keyword>
<keyword evidence="20" id="KW-1185">Reference proteome</keyword>